<gene>
    <name evidence="1" type="ORF">H9850_01955</name>
</gene>
<reference evidence="1" key="1">
    <citation type="journal article" date="2021" name="PeerJ">
        <title>Extensive microbial diversity within the chicken gut microbiome revealed by metagenomics and culture.</title>
        <authorList>
            <person name="Gilroy R."/>
            <person name="Ravi A."/>
            <person name="Getino M."/>
            <person name="Pursley I."/>
            <person name="Horton D.L."/>
            <person name="Alikhan N.F."/>
            <person name="Baker D."/>
            <person name="Gharbi K."/>
            <person name="Hall N."/>
            <person name="Watson M."/>
            <person name="Adriaenssens E.M."/>
            <person name="Foster-Nyarko E."/>
            <person name="Jarju S."/>
            <person name="Secka A."/>
            <person name="Antonio M."/>
            <person name="Oren A."/>
            <person name="Chaudhuri R.R."/>
            <person name="La Ragione R."/>
            <person name="Hildebrand F."/>
            <person name="Pallen M.J."/>
        </authorList>
    </citation>
    <scope>NUCLEOTIDE SEQUENCE</scope>
    <source>
        <strain evidence="1">USASDec5-558</strain>
    </source>
</reference>
<protein>
    <submittedName>
        <fullName evidence="1">PAAR domain-containing protein</fullName>
    </submittedName>
</protein>
<evidence type="ECO:0000313" key="2">
    <source>
        <dbReference type="Proteomes" id="UP000886829"/>
    </source>
</evidence>
<name>A0A9D1WBW5_9GAMM</name>
<accession>A0A9D1WBW5</accession>
<dbReference type="AlphaFoldDB" id="A0A9D1WBW5"/>
<evidence type="ECO:0000313" key="1">
    <source>
        <dbReference type="EMBL" id="HIX56220.1"/>
    </source>
</evidence>
<organism evidence="1 2">
    <name type="scientific">Candidatus Anaerobiospirillum pullistercoris</name>
    <dbReference type="NCBI Taxonomy" id="2838452"/>
    <lineage>
        <taxon>Bacteria</taxon>
        <taxon>Pseudomonadati</taxon>
        <taxon>Pseudomonadota</taxon>
        <taxon>Gammaproteobacteria</taxon>
        <taxon>Aeromonadales</taxon>
        <taxon>Succinivibrionaceae</taxon>
        <taxon>Anaerobiospirillum</taxon>
    </lineage>
</organism>
<dbReference type="Proteomes" id="UP000886829">
    <property type="component" value="Unassembled WGS sequence"/>
</dbReference>
<dbReference type="EMBL" id="DXEV01000038">
    <property type="protein sequence ID" value="HIX56220.1"/>
    <property type="molecule type" value="Genomic_DNA"/>
</dbReference>
<sequence>MTPTATLANATATGDVVTAVGMPTRLCNGIPIACLGDMVTGPVCTGSLAMSTAVTRLMAGRPVANITTQVVGVNPITGVPVTSVIAVSPNVNRLI</sequence>
<proteinExistence type="predicted"/>
<reference evidence="1" key="2">
    <citation type="submission" date="2021-04" db="EMBL/GenBank/DDBJ databases">
        <authorList>
            <person name="Gilroy R."/>
        </authorList>
    </citation>
    <scope>NUCLEOTIDE SEQUENCE</scope>
    <source>
        <strain evidence="1">USASDec5-558</strain>
    </source>
</reference>
<comment type="caution">
    <text evidence="1">The sequence shown here is derived from an EMBL/GenBank/DDBJ whole genome shotgun (WGS) entry which is preliminary data.</text>
</comment>